<dbReference type="AlphaFoldDB" id="A0A9D5HWU4"/>
<dbReference type="GO" id="GO:0017119">
    <property type="term" value="C:Golgi transport complex"/>
    <property type="evidence" value="ECO:0007669"/>
    <property type="project" value="InterPro"/>
</dbReference>
<dbReference type="OrthoDB" id="1661054at2759"/>
<protein>
    <recommendedName>
        <fullName evidence="3">Conserved oligomeric Golgi complex subunit 8</fullName>
    </recommendedName>
    <alternativeName>
        <fullName evidence="8">Component of oligomeric Golgi complex 8</fullName>
    </alternativeName>
</protein>
<dbReference type="GO" id="GO:0015031">
    <property type="term" value="P:protein transport"/>
    <property type="evidence" value="ECO:0007669"/>
    <property type="project" value="UniProtKB-KW"/>
</dbReference>
<dbReference type="InterPro" id="IPR007255">
    <property type="entry name" value="COG8"/>
</dbReference>
<proteinExistence type="inferred from homology"/>
<dbReference type="GO" id="GO:0006891">
    <property type="term" value="P:intra-Golgi vesicle-mediated transport"/>
    <property type="evidence" value="ECO:0007669"/>
    <property type="project" value="TreeGrafter"/>
</dbReference>
<evidence type="ECO:0000256" key="2">
    <source>
        <dbReference type="ARBA" id="ARBA00006419"/>
    </source>
</evidence>
<comment type="similarity">
    <text evidence="2">Belongs to the COG8 family.</text>
</comment>
<name>A0A9D5HWU4_9CRYT</name>
<accession>A0A9D5HWU4</accession>
<keyword evidence="4" id="KW-0813">Transport</keyword>
<comment type="caution">
    <text evidence="9">The sequence shown here is derived from an EMBL/GenBank/DDBJ whole genome shotgun (WGS) entry which is preliminary data.</text>
</comment>
<dbReference type="GO" id="GO:0000139">
    <property type="term" value="C:Golgi membrane"/>
    <property type="evidence" value="ECO:0007669"/>
    <property type="project" value="UniProtKB-SubCell"/>
</dbReference>
<sequence length="598" mass="68796">MHEYDIELVSFVRNNLASDAFNCNRISNKEIEGDVLKQTPQDKNYSQNVAVKKETNISGSSYLIPLLASEYPVKLLAEYRSLDLEIKTLKNSIQKSTLVNSTKLIRRNKEVIIDIKKRFNGLDKRNNLAINNHFSTVVEKLSQSHSALLHKLSQFGKISTLRKILHLVVELIEVPSLIESFISASMIDDALDTLEYAESTIKLLEVSISFTNNKIGTNDKYSFITIIMENIKLNISSVKTSLYLSIKSRLNFDQLSLLNTLEIIGHLRRLISLSNEVATIQRGFLEEIYIQKPIVSEIYDDKTNYMLSKVFLIARSEYIDHEYRNKSIMLSRLNCGASLKHAISLFNTPLSTAISTFISLFSTERRCVSLSKIWMNYYVNWFVFFCKKTLTLVENKKFENTNSIKNNHTNNLHSPKSLATKTIYIAQFDLSNIPITCSSCQELYLQVCNVFSFSKPILVLILSLLENYMIEYYRKMLEFCIGLFSFELIEFNWQDEIQGNNLKISHIRPLSILHNEFVNILNELKQCPLKSIKHSMLDLTDEFLLSILKIIEDLRKNYSSVLTSSLESLQVINIDKLISAYKKEIVPYIVSSISSIYN</sequence>
<evidence type="ECO:0000256" key="3">
    <source>
        <dbReference type="ARBA" id="ARBA00020983"/>
    </source>
</evidence>
<dbReference type="PANTHER" id="PTHR21311">
    <property type="entry name" value="CONSERVED OLIGOMERIC GOLGI COMPLEX COMPONENT 8"/>
    <property type="match status" value="1"/>
</dbReference>
<keyword evidence="6" id="KW-0333">Golgi apparatus</keyword>
<comment type="subcellular location">
    <subcellularLocation>
        <location evidence="1">Golgi apparatus membrane</location>
        <topology evidence="1">Peripheral membrane protein</topology>
    </subcellularLocation>
</comment>
<keyword evidence="7" id="KW-0472">Membrane</keyword>
<evidence type="ECO:0000256" key="6">
    <source>
        <dbReference type="ARBA" id="ARBA00023034"/>
    </source>
</evidence>
<reference evidence="9" key="1">
    <citation type="submission" date="2022-10" db="EMBL/GenBank/DDBJ databases">
        <title>Adaptive evolution leads to modifications in subtelomeric GC content in a zoonotic Cryptosporidium species.</title>
        <authorList>
            <person name="Li J."/>
            <person name="Feng Y."/>
            <person name="Xiao L."/>
        </authorList>
    </citation>
    <scope>NUCLEOTIDE SEQUENCE</scope>
    <source>
        <strain evidence="9">33844</strain>
    </source>
</reference>
<evidence type="ECO:0000256" key="1">
    <source>
        <dbReference type="ARBA" id="ARBA00004395"/>
    </source>
</evidence>
<organism evidence="9">
    <name type="scientific">Cryptosporidium canis</name>
    <dbReference type="NCBI Taxonomy" id="195482"/>
    <lineage>
        <taxon>Eukaryota</taxon>
        <taxon>Sar</taxon>
        <taxon>Alveolata</taxon>
        <taxon>Apicomplexa</taxon>
        <taxon>Conoidasida</taxon>
        <taxon>Coccidia</taxon>
        <taxon>Eucoccidiorida</taxon>
        <taxon>Eimeriorina</taxon>
        <taxon>Cryptosporidiidae</taxon>
        <taxon>Cryptosporidium</taxon>
    </lineage>
</organism>
<gene>
    <name evidence="9" type="ORF">OJ253_2402</name>
</gene>
<evidence type="ECO:0000256" key="7">
    <source>
        <dbReference type="ARBA" id="ARBA00023136"/>
    </source>
</evidence>
<evidence type="ECO:0000256" key="4">
    <source>
        <dbReference type="ARBA" id="ARBA00022448"/>
    </source>
</evidence>
<evidence type="ECO:0000256" key="5">
    <source>
        <dbReference type="ARBA" id="ARBA00022927"/>
    </source>
</evidence>
<dbReference type="EMBL" id="JAPCXC010000059">
    <property type="protein sequence ID" value="KAJ1607342.1"/>
    <property type="molecule type" value="Genomic_DNA"/>
</dbReference>
<dbReference type="PANTHER" id="PTHR21311:SF0">
    <property type="entry name" value="CONSERVED OLIGOMERIC GOLGI COMPLEX SUBUNIT 8"/>
    <property type="match status" value="1"/>
</dbReference>
<keyword evidence="5" id="KW-0653">Protein transport</keyword>
<dbReference type="Proteomes" id="UP001067231">
    <property type="component" value="Unassembled WGS sequence"/>
</dbReference>
<evidence type="ECO:0000256" key="8">
    <source>
        <dbReference type="ARBA" id="ARBA00031347"/>
    </source>
</evidence>
<evidence type="ECO:0000313" key="9">
    <source>
        <dbReference type="EMBL" id="KAJ1607342.1"/>
    </source>
</evidence>